<organism evidence="2">
    <name type="scientific">Lotharella oceanica</name>
    <dbReference type="NCBI Taxonomy" id="641309"/>
    <lineage>
        <taxon>Eukaryota</taxon>
        <taxon>Sar</taxon>
        <taxon>Rhizaria</taxon>
        <taxon>Cercozoa</taxon>
        <taxon>Chlorarachniophyceae</taxon>
        <taxon>Lotharella</taxon>
    </lineage>
</organism>
<reference evidence="2" key="1">
    <citation type="submission" date="2021-01" db="EMBL/GenBank/DDBJ databases">
        <authorList>
            <person name="Corre E."/>
            <person name="Pelletier E."/>
            <person name="Niang G."/>
            <person name="Scheremetjew M."/>
            <person name="Finn R."/>
            <person name="Kale V."/>
            <person name="Holt S."/>
            <person name="Cochrane G."/>
            <person name="Meng A."/>
            <person name="Brown T."/>
            <person name="Cohen L."/>
        </authorList>
    </citation>
    <scope>NUCLEOTIDE SEQUENCE</scope>
    <source>
        <strain evidence="2">CCMP622</strain>
    </source>
</reference>
<feature type="region of interest" description="Disordered" evidence="1">
    <location>
        <begin position="1"/>
        <end position="40"/>
    </location>
</feature>
<proteinExistence type="predicted"/>
<accession>A0A7S2TL59</accession>
<protein>
    <submittedName>
        <fullName evidence="2">Uncharacterized protein</fullName>
    </submittedName>
</protein>
<dbReference type="AlphaFoldDB" id="A0A7S2TL59"/>
<gene>
    <name evidence="2" type="ORF">LSP00402_LOCUS6394</name>
</gene>
<name>A0A7S2TL59_9EUKA</name>
<feature type="compositionally biased region" description="Polar residues" evidence="1">
    <location>
        <begin position="23"/>
        <end position="32"/>
    </location>
</feature>
<dbReference type="EMBL" id="HBHP01010363">
    <property type="protein sequence ID" value="CAD9756850.1"/>
    <property type="molecule type" value="Transcribed_RNA"/>
</dbReference>
<evidence type="ECO:0000313" key="2">
    <source>
        <dbReference type="EMBL" id="CAD9756850.1"/>
    </source>
</evidence>
<sequence>MQDKVAGSRRGHQLSCRPRLSRENNATSTAANRNIGPRKSATVLGDHLREHFAHLRDDEKTHDLQFKMDDGSLIGAHRVIFESVRRRLAACFVSACHARE</sequence>
<evidence type="ECO:0000256" key="1">
    <source>
        <dbReference type="SAM" id="MobiDB-lite"/>
    </source>
</evidence>